<evidence type="ECO:0000259" key="1">
    <source>
        <dbReference type="Pfam" id="PF12146"/>
    </source>
</evidence>
<dbReference type="EMBL" id="DXEI01000071">
    <property type="protein sequence ID" value="HIX94692.1"/>
    <property type="molecule type" value="Genomic_DNA"/>
</dbReference>
<organism evidence="2 3">
    <name type="scientific">Candidatus Gemmiger excrementipullorum</name>
    <dbReference type="NCBI Taxonomy" id="2838610"/>
    <lineage>
        <taxon>Bacteria</taxon>
        <taxon>Bacillati</taxon>
        <taxon>Bacillota</taxon>
        <taxon>Clostridia</taxon>
        <taxon>Eubacteriales</taxon>
        <taxon>Gemmiger</taxon>
    </lineage>
</organism>
<sequence>MPQLTCEPLQFPSADGQHTSAAVVYTMPGVPVRAVLQLSHGMCEYVRRYEPMAQFYAAHGIALAGNDHLGHGDTARPGELGFYGTPGGRRYLVQDLHTMNALLHQKFPGLPVFLYGHSMGSFYARWYAEQWPATIRGLILSGTRGPGLLNQLGQALAAVVAAVRGDRAVSQAFVQLNLGSYCKRIPGAASRNAWISRDDAVVQAYDADPLCTFPFTVGTYREMLATLNHVNRKQWAQALDKDLPVLLIAGDADPVGDYGAGVRKVWAMLGDAGVRDLTCQIWEGARHELHNETNRQEVFDYVLTWLDDHMA</sequence>
<reference evidence="2" key="1">
    <citation type="journal article" date="2021" name="PeerJ">
        <title>Extensive microbial diversity within the chicken gut microbiome revealed by metagenomics and culture.</title>
        <authorList>
            <person name="Gilroy R."/>
            <person name="Ravi A."/>
            <person name="Getino M."/>
            <person name="Pursley I."/>
            <person name="Horton D.L."/>
            <person name="Alikhan N.F."/>
            <person name="Baker D."/>
            <person name="Gharbi K."/>
            <person name="Hall N."/>
            <person name="Watson M."/>
            <person name="Adriaenssens E.M."/>
            <person name="Foster-Nyarko E."/>
            <person name="Jarju S."/>
            <person name="Secka A."/>
            <person name="Antonio M."/>
            <person name="Oren A."/>
            <person name="Chaudhuri R.R."/>
            <person name="La Ragione R."/>
            <person name="Hildebrand F."/>
            <person name="Pallen M.J."/>
        </authorList>
    </citation>
    <scope>NUCLEOTIDE SEQUENCE</scope>
    <source>
        <strain evidence="2">ChiHecec2B26-7398</strain>
    </source>
</reference>
<dbReference type="Proteomes" id="UP000886751">
    <property type="component" value="Unassembled WGS sequence"/>
</dbReference>
<dbReference type="InterPro" id="IPR022742">
    <property type="entry name" value="Hydrolase_4"/>
</dbReference>
<dbReference type="AlphaFoldDB" id="A0A9D1Y0E2"/>
<evidence type="ECO:0000313" key="3">
    <source>
        <dbReference type="Proteomes" id="UP000886751"/>
    </source>
</evidence>
<dbReference type="Pfam" id="PF12146">
    <property type="entry name" value="Hydrolase_4"/>
    <property type="match status" value="1"/>
</dbReference>
<reference evidence="2" key="2">
    <citation type="submission" date="2021-04" db="EMBL/GenBank/DDBJ databases">
        <authorList>
            <person name="Gilroy R."/>
        </authorList>
    </citation>
    <scope>NUCLEOTIDE SEQUENCE</scope>
    <source>
        <strain evidence="2">ChiHecec2B26-7398</strain>
    </source>
</reference>
<protein>
    <submittedName>
        <fullName evidence="2">Lysophospholipase</fullName>
    </submittedName>
</protein>
<comment type="caution">
    <text evidence="2">The sequence shown here is derived from an EMBL/GenBank/DDBJ whole genome shotgun (WGS) entry which is preliminary data.</text>
</comment>
<gene>
    <name evidence="2" type="ORF">H9846_04465</name>
</gene>
<proteinExistence type="predicted"/>
<accession>A0A9D1Y0E2</accession>
<dbReference type="InterPro" id="IPR029058">
    <property type="entry name" value="AB_hydrolase_fold"/>
</dbReference>
<evidence type="ECO:0000313" key="2">
    <source>
        <dbReference type="EMBL" id="HIX94692.1"/>
    </source>
</evidence>
<name>A0A9D1Y0E2_9FIRM</name>
<dbReference type="SUPFAM" id="SSF53474">
    <property type="entry name" value="alpha/beta-Hydrolases"/>
    <property type="match status" value="1"/>
</dbReference>
<dbReference type="Gene3D" id="3.40.50.1820">
    <property type="entry name" value="alpha/beta hydrolase"/>
    <property type="match status" value="1"/>
</dbReference>
<dbReference type="PANTHER" id="PTHR11614">
    <property type="entry name" value="PHOSPHOLIPASE-RELATED"/>
    <property type="match status" value="1"/>
</dbReference>
<dbReference type="InterPro" id="IPR051044">
    <property type="entry name" value="MAG_DAG_Lipase"/>
</dbReference>
<feature type="domain" description="Serine aminopeptidase S33" evidence="1">
    <location>
        <begin position="32"/>
        <end position="294"/>
    </location>
</feature>